<keyword evidence="5 11" id="KW-0479">Metal-binding</keyword>
<organism evidence="13 14">
    <name type="scientific">Handroanthus impetiginosus</name>
    <dbReference type="NCBI Taxonomy" id="429701"/>
    <lineage>
        <taxon>Eukaryota</taxon>
        <taxon>Viridiplantae</taxon>
        <taxon>Streptophyta</taxon>
        <taxon>Embryophyta</taxon>
        <taxon>Tracheophyta</taxon>
        <taxon>Spermatophyta</taxon>
        <taxon>Magnoliopsida</taxon>
        <taxon>eudicotyledons</taxon>
        <taxon>Gunneridae</taxon>
        <taxon>Pentapetalae</taxon>
        <taxon>asterids</taxon>
        <taxon>lamiids</taxon>
        <taxon>Lamiales</taxon>
        <taxon>Bignoniaceae</taxon>
        <taxon>Crescentiina</taxon>
        <taxon>Tabebuia alliance</taxon>
        <taxon>Handroanthus</taxon>
    </lineage>
</organism>
<gene>
    <name evidence="13" type="ORF">CDL12_15187</name>
</gene>
<dbReference type="GO" id="GO:0016020">
    <property type="term" value="C:membrane"/>
    <property type="evidence" value="ECO:0007669"/>
    <property type="project" value="UniProtKB-SubCell"/>
</dbReference>
<proteinExistence type="inferred from homology"/>
<dbReference type="PRINTS" id="PR00385">
    <property type="entry name" value="P450"/>
</dbReference>
<dbReference type="InterPro" id="IPR001128">
    <property type="entry name" value="Cyt_P450"/>
</dbReference>
<dbReference type="PRINTS" id="PR00463">
    <property type="entry name" value="EP450I"/>
</dbReference>
<dbReference type="STRING" id="429701.A0A2G9H3W0"/>
<keyword evidence="6" id="KW-1133">Transmembrane helix</keyword>
<dbReference type="InterPro" id="IPR050665">
    <property type="entry name" value="Cytochrome_P450_Monooxygen"/>
</dbReference>
<evidence type="ECO:0000256" key="1">
    <source>
        <dbReference type="ARBA" id="ARBA00004167"/>
    </source>
</evidence>
<keyword evidence="4" id="KW-0812">Transmembrane</keyword>
<reference evidence="14" key="1">
    <citation type="journal article" date="2018" name="Gigascience">
        <title>Genome assembly of the Pink Ipe (Handroanthus impetiginosus, Bignoniaceae), a highly valued, ecologically keystone Neotropical timber forest tree.</title>
        <authorList>
            <person name="Silva-Junior O.B."/>
            <person name="Grattapaglia D."/>
            <person name="Novaes E."/>
            <person name="Collevatti R.G."/>
        </authorList>
    </citation>
    <scope>NUCLEOTIDE SEQUENCE [LARGE SCALE GENOMIC DNA]</scope>
    <source>
        <strain evidence="14">cv. UFG-1</strain>
    </source>
</reference>
<dbReference type="PROSITE" id="PS00086">
    <property type="entry name" value="CYTOCHROME_P450"/>
    <property type="match status" value="1"/>
</dbReference>
<dbReference type="GO" id="GO:0004497">
    <property type="term" value="F:monooxygenase activity"/>
    <property type="evidence" value="ECO:0007669"/>
    <property type="project" value="UniProtKB-KW"/>
</dbReference>
<accession>A0A2G9H3W0</accession>
<dbReference type="GO" id="GO:0005506">
    <property type="term" value="F:iron ion binding"/>
    <property type="evidence" value="ECO:0007669"/>
    <property type="project" value="InterPro"/>
</dbReference>
<keyword evidence="9 12" id="KW-0503">Monooxygenase</keyword>
<evidence type="ECO:0000256" key="7">
    <source>
        <dbReference type="ARBA" id="ARBA00023002"/>
    </source>
</evidence>
<evidence type="ECO:0000256" key="11">
    <source>
        <dbReference type="PIRSR" id="PIRSR602401-1"/>
    </source>
</evidence>
<keyword evidence="14" id="KW-1185">Reference proteome</keyword>
<dbReference type="InterPro" id="IPR036396">
    <property type="entry name" value="Cyt_P450_sf"/>
</dbReference>
<evidence type="ECO:0000256" key="3">
    <source>
        <dbReference type="ARBA" id="ARBA00022617"/>
    </source>
</evidence>
<dbReference type="OrthoDB" id="1470350at2759"/>
<comment type="subcellular location">
    <subcellularLocation>
        <location evidence="1">Membrane</location>
        <topology evidence="1">Single-pass membrane protein</topology>
    </subcellularLocation>
</comment>
<dbReference type="Pfam" id="PF00067">
    <property type="entry name" value="p450"/>
    <property type="match status" value="1"/>
</dbReference>
<dbReference type="AlphaFoldDB" id="A0A2G9H3W0"/>
<evidence type="ECO:0000256" key="9">
    <source>
        <dbReference type="ARBA" id="ARBA00023033"/>
    </source>
</evidence>
<evidence type="ECO:0000256" key="10">
    <source>
        <dbReference type="ARBA" id="ARBA00023136"/>
    </source>
</evidence>
<dbReference type="EMBL" id="NKXS01002760">
    <property type="protein sequence ID" value="PIN12204.1"/>
    <property type="molecule type" value="Genomic_DNA"/>
</dbReference>
<evidence type="ECO:0000256" key="12">
    <source>
        <dbReference type="RuleBase" id="RU000461"/>
    </source>
</evidence>
<dbReference type="Proteomes" id="UP000231279">
    <property type="component" value="Unassembled WGS sequence"/>
</dbReference>
<keyword evidence="3 11" id="KW-0349">Heme</keyword>
<keyword evidence="8 11" id="KW-0408">Iron</keyword>
<dbReference type="SUPFAM" id="SSF48264">
    <property type="entry name" value="Cytochrome P450"/>
    <property type="match status" value="1"/>
</dbReference>
<comment type="cofactor">
    <cofactor evidence="11">
        <name>heme</name>
        <dbReference type="ChEBI" id="CHEBI:30413"/>
    </cofactor>
</comment>
<dbReference type="GO" id="GO:0016705">
    <property type="term" value="F:oxidoreductase activity, acting on paired donors, with incorporation or reduction of molecular oxygen"/>
    <property type="evidence" value="ECO:0007669"/>
    <property type="project" value="InterPro"/>
</dbReference>
<evidence type="ECO:0008006" key="15">
    <source>
        <dbReference type="Google" id="ProtNLM"/>
    </source>
</evidence>
<dbReference type="PANTHER" id="PTHR24282:SF155">
    <property type="entry name" value="CYTOCHROME P450 734A1-LIKE"/>
    <property type="match status" value="1"/>
</dbReference>
<protein>
    <recommendedName>
        <fullName evidence="15">Cytochrome P450 CYP4/CYP19/CYP26 subfamily</fullName>
    </recommendedName>
</protein>
<dbReference type="InterPro" id="IPR002401">
    <property type="entry name" value="Cyt_P450_E_grp-I"/>
</dbReference>
<dbReference type="GO" id="GO:0020037">
    <property type="term" value="F:heme binding"/>
    <property type="evidence" value="ECO:0007669"/>
    <property type="project" value="InterPro"/>
</dbReference>
<sequence>MFWLGLKPRLMVTQPDMIKDVLVNKSDSIGKDDAFNPLSKLLFGQGLVGLQGHKWAVHRKIADQAFSMERVKKNRMMWKLEKEIRESVRRLIEKNDKQSDNSRNLLTLLMRVKGDNTEEGLGVKEVIDECKTFYFAGKETTSNLLTWALVLLAMHPEWQARTREEVFRVCKNNDPPNAENLNELKLVTMILYETMRLYPPVSTLIRQASKKVTLGSLDIPANTQFSVSVAVVHHDVEIWGPDANEFNPLRFSQPQKHWPSYFPFGLGPRNCVAQNLARVEAKIILAMIIQHFALAISPSYIHAPISAWTLEPQYGAQITFRRVVLG</sequence>
<dbReference type="Gene3D" id="1.10.630.10">
    <property type="entry name" value="Cytochrome P450"/>
    <property type="match status" value="2"/>
</dbReference>
<keyword evidence="7 12" id="KW-0560">Oxidoreductase</keyword>
<evidence type="ECO:0000313" key="14">
    <source>
        <dbReference type="Proteomes" id="UP000231279"/>
    </source>
</evidence>
<comment type="similarity">
    <text evidence="2 12">Belongs to the cytochrome P450 family.</text>
</comment>
<keyword evidence="10" id="KW-0472">Membrane</keyword>
<dbReference type="PANTHER" id="PTHR24282">
    <property type="entry name" value="CYTOCHROME P450 FAMILY MEMBER"/>
    <property type="match status" value="1"/>
</dbReference>
<evidence type="ECO:0000256" key="4">
    <source>
        <dbReference type="ARBA" id="ARBA00022692"/>
    </source>
</evidence>
<evidence type="ECO:0000313" key="13">
    <source>
        <dbReference type="EMBL" id="PIN12204.1"/>
    </source>
</evidence>
<evidence type="ECO:0000256" key="6">
    <source>
        <dbReference type="ARBA" id="ARBA00022989"/>
    </source>
</evidence>
<feature type="binding site" description="axial binding residue" evidence="11">
    <location>
        <position position="271"/>
    </location>
    <ligand>
        <name>heme</name>
        <dbReference type="ChEBI" id="CHEBI:30413"/>
    </ligand>
    <ligandPart>
        <name>Fe</name>
        <dbReference type="ChEBI" id="CHEBI:18248"/>
    </ligandPart>
</feature>
<evidence type="ECO:0000256" key="2">
    <source>
        <dbReference type="ARBA" id="ARBA00010617"/>
    </source>
</evidence>
<evidence type="ECO:0000256" key="8">
    <source>
        <dbReference type="ARBA" id="ARBA00023004"/>
    </source>
</evidence>
<comment type="caution">
    <text evidence="13">The sequence shown here is derived from an EMBL/GenBank/DDBJ whole genome shotgun (WGS) entry which is preliminary data.</text>
</comment>
<evidence type="ECO:0000256" key="5">
    <source>
        <dbReference type="ARBA" id="ARBA00022723"/>
    </source>
</evidence>
<dbReference type="InterPro" id="IPR017972">
    <property type="entry name" value="Cyt_P450_CS"/>
</dbReference>
<name>A0A2G9H3W0_9LAMI</name>